<evidence type="ECO:0000313" key="2">
    <source>
        <dbReference type="EMBL" id="KPC22821.1"/>
    </source>
</evidence>
<dbReference type="EMBL" id="LGLK01000004">
    <property type="protein sequence ID" value="KPC22821.1"/>
    <property type="molecule type" value="Genomic_DNA"/>
</dbReference>
<evidence type="ECO:0000313" key="3">
    <source>
        <dbReference type="Proteomes" id="UP000037943"/>
    </source>
</evidence>
<name>A0ABR5L1G7_PSEAV</name>
<proteinExistence type="predicted"/>
<gene>
    <name evidence="2" type="ORF">AC499_3675</name>
</gene>
<protein>
    <submittedName>
        <fullName evidence="2">Uncharacterized protein</fullName>
    </submittedName>
</protein>
<comment type="caution">
    <text evidence="2">The sequence shown here is derived from an EMBL/GenBank/DDBJ whole genome shotgun (WGS) entry which is preliminary data.</text>
</comment>
<keyword evidence="1" id="KW-0472">Membrane</keyword>
<organism evidence="2 3">
    <name type="scientific">Pseudomonas amygdali pv. lachrymans</name>
    <name type="common">Pseudomonas syringae pv. lachrymans</name>
    <dbReference type="NCBI Taxonomy" id="53707"/>
    <lineage>
        <taxon>Bacteria</taxon>
        <taxon>Pseudomonadati</taxon>
        <taxon>Pseudomonadota</taxon>
        <taxon>Gammaproteobacteria</taxon>
        <taxon>Pseudomonadales</taxon>
        <taxon>Pseudomonadaceae</taxon>
        <taxon>Pseudomonas</taxon>
        <taxon>Pseudomonas amygdali</taxon>
    </lineage>
</organism>
<dbReference type="Proteomes" id="UP000037943">
    <property type="component" value="Unassembled WGS sequence"/>
</dbReference>
<reference evidence="2 3" key="2">
    <citation type="submission" date="2015-10" db="EMBL/GenBank/DDBJ databases">
        <title>Comparative genomics and high-throughput reverse genetic screens identify a new phytobacterial MAMP and an Arabidopsis receptor required for immune elicitation.</title>
        <authorList>
            <person name="Mott G.A."/>
            <person name="Thakur S."/>
            <person name="Wang P.W."/>
            <person name="Desveaux D."/>
            <person name="Guttman D.S."/>
        </authorList>
    </citation>
    <scope>NUCLEOTIDE SEQUENCE [LARGE SCALE GENOMIC DNA]</scope>
    <source>
        <strain evidence="2 3">107</strain>
    </source>
</reference>
<keyword evidence="1" id="KW-1133">Transmembrane helix</keyword>
<reference evidence="2 3" key="1">
    <citation type="submission" date="2015-07" db="EMBL/GenBank/DDBJ databases">
        <authorList>
            <person name="O'Brien H.E."/>
            <person name="Thakur S."/>
            <person name="Gong Y."/>
            <person name="Wang P.W."/>
            <person name="Guttman D.S."/>
        </authorList>
    </citation>
    <scope>NUCLEOTIDE SEQUENCE [LARGE SCALE GENOMIC DNA]</scope>
    <source>
        <strain evidence="2 3">107</strain>
    </source>
</reference>
<accession>A0ABR5L1G7</accession>
<evidence type="ECO:0000256" key="1">
    <source>
        <dbReference type="SAM" id="Phobius"/>
    </source>
</evidence>
<sequence length="52" mass="5883">MSMFYGLLLRRMLAVVMIVVVVVVVVMCEGILDRRAHSLWLQDSACCQVNTL</sequence>
<keyword evidence="3" id="KW-1185">Reference proteome</keyword>
<keyword evidence="1" id="KW-0812">Transmembrane</keyword>
<feature type="transmembrane region" description="Helical" evidence="1">
    <location>
        <begin position="12"/>
        <end position="32"/>
    </location>
</feature>